<gene>
    <name evidence="3" type="ORF">GM658_20725</name>
</gene>
<dbReference type="OrthoDB" id="8755875at2"/>
<evidence type="ECO:0000259" key="2">
    <source>
        <dbReference type="Pfam" id="PF19657"/>
    </source>
</evidence>
<dbReference type="RefSeq" id="WP_155455960.1">
    <property type="nucleotide sequence ID" value="NZ_WNKX01000018.1"/>
</dbReference>
<evidence type="ECO:0000313" key="3">
    <source>
        <dbReference type="EMBL" id="MTW13034.1"/>
    </source>
</evidence>
<accession>A0A6L6QLS0</accession>
<dbReference type="Pfam" id="PF19657">
    <property type="entry name" value="DUF6160"/>
    <property type="match status" value="1"/>
</dbReference>
<organism evidence="3 4">
    <name type="scientific">Massilia eburnea</name>
    <dbReference type="NCBI Taxonomy" id="1776165"/>
    <lineage>
        <taxon>Bacteria</taxon>
        <taxon>Pseudomonadati</taxon>
        <taxon>Pseudomonadota</taxon>
        <taxon>Betaproteobacteria</taxon>
        <taxon>Burkholderiales</taxon>
        <taxon>Oxalobacteraceae</taxon>
        <taxon>Telluria group</taxon>
        <taxon>Massilia</taxon>
    </lineage>
</organism>
<dbReference type="AlphaFoldDB" id="A0A6L6QLS0"/>
<name>A0A6L6QLS0_9BURK</name>
<evidence type="ECO:0000313" key="4">
    <source>
        <dbReference type="Proteomes" id="UP000472320"/>
    </source>
</evidence>
<keyword evidence="1" id="KW-0732">Signal</keyword>
<feature type="chain" id="PRO_5026967469" description="DUF6160 domain-containing protein" evidence="1">
    <location>
        <begin position="22"/>
        <end position="171"/>
    </location>
</feature>
<evidence type="ECO:0000256" key="1">
    <source>
        <dbReference type="SAM" id="SignalP"/>
    </source>
</evidence>
<feature type="signal peptide" evidence="1">
    <location>
        <begin position="1"/>
        <end position="21"/>
    </location>
</feature>
<comment type="caution">
    <text evidence="3">The sequence shown here is derived from an EMBL/GenBank/DDBJ whole genome shotgun (WGS) entry which is preliminary data.</text>
</comment>
<reference evidence="3 4" key="1">
    <citation type="submission" date="2019-11" db="EMBL/GenBank/DDBJ databases">
        <title>Type strains purchased from KCTC, JCM and DSMZ.</title>
        <authorList>
            <person name="Lu H."/>
        </authorList>
    </citation>
    <scope>NUCLEOTIDE SEQUENCE [LARGE SCALE GENOMIC DNA]</scope>
    <source>
        <strain evidence="3 4">JCM 31587</strain>
    </source>
</reference>
<proteinExistence type="predicted"/>
<protein>
    <recommendedName>
        <fullName evidence="2">DUF6160 domain-containing protein</fullName>
    </recommendedName>
</protein>
<dbReference type="EMBL" id="WNKX01000018">
    <property type="protein sequence ID" value="MTW13034.1"/>
    <property type="molecule type" value="Genomic_DNA"/>
</dbReference>
<dbReference type="InterPro" id="IPR046158">
    <property type="entry name" value="DUF6160"/>
</dbReference>
<sequence>MKSMTAAVAIALSTLALSASAMTPIKDAELSAVTGQDGVSIGANLNVNIGSFVYTDTDAVDPATGLGGGSVSFNNIKVTGLVAATIDILSQNSFLQAASAAGVVSAGPAYYSGGDVVQIAIPSDVQVDNSKLLSISVDSIKMGHNIPGKSFGSMAINQIDLRGTQVWIWAH</sequence>
<keyword evidence="4" id="KW-1185">Reference proteome</keyword>
<feature type="domain" description="DUF6160" evidence="2">
    <location>
        <begin position="1"/>
        <end position="89"/>
    </location>
</feature>
<dbReference type="Proteomes" id="UP000472320">
    <property type="component" value="Unassembled WGS sequence"/>
</dbReference>